<keyword evidence="1" id="KW-1133">Transmembrane helix</keyword>
<sequence>MSARNDLEQYLRPGKFRFMVGVVGCIIAVVLGLLGGLINAGIIGATSKTDAVPFGAMSSVQEGKYAYVDVVGLDEWSARSDDKYMYVCVDKDGQLSILCMKPSDESKFSSQKEYWAQHTKDGTTATVPSPIRVYGTVTKMPSNLISVLSSTYGISSTTLTNKVGTFYLNTMVTAKDSLSSPLFAVAIASAIVGIISLVSYFSHVKTIRTCLDRLDAEGFTQKAWDELKVCLKDSAMVPGLPGMSLSENFIISRRDGAIMAYTDILWIYRHVVRRNFVVTGRSLVCRLTGSQTVNLGLKTRKKSSEEVIQLIFTAVDTKNPTVLIGFTPENSQRYEEMVRQA</sequence>
<evidence type="ECO:0000313" key="3">
    <source>
        <dbReference type="Proteomes" id="UP000698335"/>
    </source>
</evidence>
<dbReference type="AlphaFoldDB" id="A0A930YNT5"/>
<evidence type="ECO:0000313" key="2">
    <source>
        <dbReference type="EMBL" id="MBF4808368.1"/>
    </source>
</evidence>
<comment type="caution">
    <text evidence="2">The sequence shown here is derived from an EMBL/GenBank/DDBJ whole genome shotgun (WGS) entry which is preliminary data.</text>
</comment>
<reference evidence="2" key="1">
    <citation type="submission" date="2020-04" db="EMBL/GenBank/DDBJ databases">
        <title>Deep metagenomics examines the oral microbiome during advanced dental caries in children, revealing novel taxa and co-occurrences with host molecules.</title>
        <authorList>
            <person name="Baker J.L."/>
            <person name="Morton J.T."/>
            <person name="Dinis M."/>
            <person name="Alvarez R."/>
            <person name="Tran N.C."/>
            <person name="Knight R."/>
            <person name="Edlund A."/>
        </authorList>
    </citation>
    <scope>NUCLEOTIDE SEQUENCE</scope>
    <source>
        <strain evidence="2">JCVI_38_bin.5</strain>
    </source>
</reference>
<accession>A0A930YNT5</accession>
<keyword evidence="1" id="KW-0812">Transmembrane</keyword>
<feature type="transmembrane region" description="Helical" evidence="1">
    <location>
        <begin position="16"/>
        <end position="38"/>
    </location>
</feature>
<keyword evidence="1" id="KW-0472">Membrane</keyword>
<dbReference type="EMBL" id="JABZGW010000334">
    <property type="protein sequence ID" value="MBF4808368.1"/>
    <property type="molecule type" value="Genomic_DNA"/>
</dbReference>
<dbReference type="Proteomes" id="UP000698335">
    <property type="component" value="Unassembled WGS sequence"/>
</dbReference>
<protein>
    <submittedName>
        <fullName evidence="2">Uncharacterized protein</fullName>
    </submittedName>
</protein>
<organism evidence="2 3">
    <name type="scientific">Lancefieldella rimae</name>
    <dbReference type="NCBI Taxonomy" id="1383"/>
    <lineage>
        <taxon>Bacteria</taxon>
        <taxon>Bacillati</taxon>
        <taxon>Actinomycetota</taxon>
        <taxon>Coriobacteriia</taxon>
        <taxon>Coriobacteriales</taxon>
        <taxon>Atopobiaceae</taxon>
        <taxon>Lancefieldella</taxon>
    </lineage>
</organism>
<proteinExistence type="predicted"/>
<feature type="transmembrane region" description="Helical" evidence="1">
    <location>
        <begin position="181"/>
        <end position="201"/>
    </location>
</feature>
<evidence type="ECO:0000256" key="1">
    <source>
        <dbReference type="SAM" id="Phobius"/>
    </source>
</evidence>
<gene>
    <name evidence="2" type="ORF">HXK26_06710</name>
</gene>
<name>A0A930YNT5_9ACTN</name>